<dbReference type="InterPro" id="IPR000014">
    <property type="entry name" value="PAS"/>
</dbReference>
<protein>
    <recommendedName>
        <fullName evidence="5">PAS domain-containing protein</fullName>
    </recommendedName>
</protein>
<evidence type="ECO:0000256" key="2">
    <source>
        <dbReference type="ARBA" id="ARBA00022643"/>
    </source>
</evidence>
<dbReference type="GO" id="GO:0005634">
    <property type="term" value="C:nucleus"/>
    <property type="evidence" value="ECO:0007669"/>
    <property type="project" value="TreeGrafter"/>
</dbReference>
<evidence type="ECO:0000313" key="7">
    <source>
        <dbReference type="Proteomes" id="UP001303373"/>
    </source>
</evidence>
<accession>A0AAQ3LZV0</accession>
<evidence type="ECO:0000313" key="6">
    <source>
        <dbReference type="EMBL" id="WPG98712.1"/>
    </source>
</evidence>
<dbReference type="AlphaFoldDB" id="A0AAQ3LZV0"/>
<reference evidence="6 7" key="1">
    <citation type="submission" date="2023-11" db="EMBL/GenBank/DDBJ databases">
        <title>An acidophilic fungus is an integral part of prey digestion in a carnivorous sundew plant.</title>
        <authorList>
            <person name="Tsai I.J."/>
        </authorList>
    </citation>
    <scope>NUCLEOTIDE SEQUENCE [LARGE SCALE GENOMIC DNA]</scope>
    <source>
        <strain evidence="6">169a</strain>
    </source>
</reference>
<evidence type="ECO:0000256" key="1">
    <source>
        <dbReference type="ARBA" id="ARBA00022630"/>
    </source>
</evidence>
<keyword evidence="7" id="KW-1185">Reference proteome</keyword>
<proteinExistence type="predicted"/>
<name>A0AAQ3LZV0_9PEZI</name>
<dbReference type="SUPFAM" id="SSF55785">
    <property type="entry name" value="PYP-like sensor domain (PAS domain)"/>
    <property type="match status" value="1"/>
</dbReference>
<dbReference type="Proteomes" id="UP001303373">
    <property type="component" value="Chromosome 2"/>
</dbReference>
<dbReference type="InterPro" id="IPR035965">
    <property type="entry name" value="PAS-like_dom_sf"/>
</dbReference>
<organism evidence="6 7">
    <name type="scientific">Acrodontium crateriforme</name>
    <dbReference type="NCBI Taxonomy" id="150365"/>
    <lineage>
        <taxon>Eukaryota</taxon>
        <taxon>Fungi</taxon>
        <taxon>Dikarya</taxon>
        <taxon>Ascomycota</taxon>
        <taxon>Pezizomycotina</taxon>
        <taxon>Dothideomycetes</taxon>
        <taxon>Dothideomycetidae</taxon>
        <taxon>Mycosphaerellales</taxon>
        <taxon>Teratosphaeriaceae</taxon>
        <taxon>Acrodontium</taxon>
    </lineage>
</organism>
<dbReference type="Pfam" id="PF13426">
    <property type="entry name" value="PAS_9"/>
    <property type="match status" value="1"/>
</dbReference>
<dbReference type="PANTHER" id="PTHR47429">
    <property type="entry name" value="PROTEIN TWIN LOV 1"/>
    <property type="match status" value="1"/>
</dbReference>
<dbReference type="PANTHER" id="PTHR47429:SF9">
    <property type="entry name" value="PAS DOMAIN-CONTAINING PROTEIN"/>
    <property type="match status" value="1"/>
</dbReference>
<feature type="compositionally biased region" description="Basic and acidic residues" evidence="4">
    <location>
        <begin position="10"/>
        <end position="28"/>
    </location>
</feature>
<feature type="region of interest" description="Disordered" evidence="4">
    <location>
        <begin position="1"/>
        <end position="69"/>
    </location>
</feature>
<keyword evidence="1" id="KW-0285">Flavoprotein</keyword>
<evidence type="ECO:0000256" key="4">
    <source>
        <dbReference type="SAM" id="MobiDB-lite"/>
    </source>
</evidence>
<dbReference type="SMART" id="SM00086">
    <property type="entry name" value="PAC"/>
    <property type="match status" value="1"/>
</dbReference>
<keyword evidence="2" id="KW-0288">FMN</keyword>
<sequence length="847" mass="95110">MFRSYSARSSKRDSVHQYSTDRDSDSRAAKFRLYPVTQSPIQPRVLRPIDSKIQMASLPRNSTGNLRRNKDSLDYGVRFASPESQSDSSHGFGEALMEDFQDMYAQSMARPSSQFSSRGPEDAPQTELPAPPARNSRHSPETAYDYQARSRYDSITSAEDDYSSRSVSRNQFHRLAPAASIPSPTSKRSTAILSRLSSSALRSSPDRNTPDAISPTYDRTARSSAESVFSHETVATSINTQAPLQTKNPDGHSTEDLDPLVEDDPASFDLLPPHQFDEEIGQYKLERQAELLFSEAHLRAIFADPQLLLKFTGFLNSHRPQSIPILVYYLDALKAIRAINYSNGIALALDPIRFHSFTNKTPPPTRNFALEEKAEQAFAVMVNNDLPAFITFQWSQIISSQVQRRIHGTLAPHLRDASEGLGEVFCLTDPNRPDNPIVFASEAFARMTQYGLNHCVGRNCRFLQGPKTDANSIARLADAIREGRPTTETFLNYRRDGTPFMTMLCVFPLKDTQGQLKYYLGSQIDCSALAKNCTSLRGLQKLVDKQKSMENDEEDTSNKDVLEDLCEMFNTIELEKVRRSGGRIYKDYAHDNETDAPPPTGMRRVVLTDLGQENLDAQQAKSRAGNSTPSTMRMRMESKVDPMYPHWLLIRPAPSSRILFTSPSLRVPGVPQSSFFSRIGGSSRVRDELKSAMQEGRGVTAKVRWLTRPHENGEGEGRSRWIHCTPLLSITGDVGAWMIILVDDEIAPNPDGGRRFRAAPPVATNIGGKEWDRRRLQTPEPTFASNDQERRIIPEHHVELDATRRSFSAQDHHLAGQFPQRSASRLTRHTPQSGNRDLNEFSFNLDL</sequence>
<gene>
    <name evidence="6" type="ORF">R9X50_00150600</name>
</gene>
<dbReference type="CDD" id="cd00130">
    <property type="entry name" value="PAS"/>
    <property type="match status" value="1"/>
</dbReference>
<feature type="compositionally biased region" description="Polar residues" evidence="4">
    <location>
        <begin position="233"/>
        <end position="248"/>
    </location>
</feature>
<dbReference type="Gene3D" id="3.30.450.20">
    <property type="entry name" value="PAS domain"/>
    <property type="match status" value="1"/>
</dbReference>
<evidence type="ECO:0000256" key="3">
    <source>
        <dbReference type="ARBA" id="ARBA00022991"/>
    </source>
</evidence>
<keyword evidence="3" id="KW-0157">Chromophore</keyword>
<evidence type="ECO:0000259" key="5">
    <source>
        <dbReference type="Pfam" id="PF13426"/>
    </source>
</evidence>
<feature type="region of interest" description="Disordered" evidence="4">
    <location>
        <begin position="197"/>
        <end position="264"/>
    </location>
</feature>
<dbReference type="EMBL" id="CP138581">
    <property type="protein sequence ID" value="WPG98712.1"/>
    <property type="molecule type" value="Genomic_DNA"/>
</dbReference>
<feature type="region of interest" description="Disordered" evidence="4">
    <location>
        <begin position="108"/>
        <end position="150"/>
    </location>
</feature>
<feature type="domain" description="PAS" evidence="5">
    <location>
        <begin position="431"/>
        <end position="527"/>
    </location>
</feature>
<dbReference type="InterPro" id="IPR001610">
    <property type="entry name" value="PAC"/>
</dbReference>